<accession>A0A7K0CWH7</accession>
<evidence type="ECO:0000256" key="5">
    <source>
        <dbReference type="SAM" id="MobiDB-lite"/>
    </source>
</evidence>
<organism evidence="7 8">
    <name type="scientific">Nocardia macrotermitis</name>
    <dbReference type="NCBI Taxonomy" id="2585198"/>
    <lineage>
        <taxon>Bacteria</taxon>
        <taxon>Bacillati</taxon>
        <taxon>Actinomycetota</taxon>
        <taxon>Actinomycetes</taxon>
        <taxon>Mycobacteriales</taxon>
        <taxon>Nocardiaceae</taxon>
        <taxon>Nocardia</taxon>
    </lineage>
</organism>
<dbReference type="OrthoDB" id="7950418at2"/>
<name>A0A7K0CWH7_9NOCA</name>
<evidence type="ECO:0000256" key="1">
    <source>
        <dbReference type="ARBA" id="ARBA00004167"/>
    </source>
</evidence>
<protein>
    <recommendedName>
        <fullName evidence="9">Metalloprotease</fullName>
    </recommendedName>
</protein>
<dbReference type="EMBL" id="WEGK01000002">
    <property type="protein sequence ID" value="MQY17846.1"/>
    <property type="molecule type" value="Genomic_DNA"/>
</dbReference>
<feature type="compositionally biased region" description="Pro residues" evidence="5">
    <location>
        <begin position="1"/>
        <end position="41"/>
    </location>
</feature>
<evidence type="ECO:0000256" key="6">
    <source>
        <dbReference type="SAM" id="Phobius"/>
    </source>
</evidence>
<dbReference type="Proteomes" id="UP000438448">
    <property type="component" value="Unassembled WGS sequence"/>
</dbReference>
<evidence type="ECO:0000256" key="4">
    <source>
        <dbReference type="ARBA" id="ARBA00023136"/>
    </source>
</evidence>
<keyword evidence="3 6" id="KW-1133">Transmembrane helix</keyword>
<comment type="subcellular location">
    <subcellularLocation>
        <location evidence="1">Membrane</location>
        <topology evidence="1">Single-pass membrane protein</topology>
    </subcellularLocation>
</comment>
<proteinExistence type="predicted"/>
<dbReference type="PANTHER" id="PTHR30168:SF0">
    <property type="entry name" value="INNER MEMBRANE PROTEIN"/>
    <property type="match status" value="1"/>
</dbReference>
<dbReference type="AlphaFoldDB" id="A0A7K0CWH7"/>
<feature type="region of interest" description="Disordered" evidence="5">
    <location>
        <begin position="1"/>
        <end position="73"/>
    </location>
</feature>
<gene>
    <name evidence="7" type="ORF">NRB20_09130</name>
</gene>
<evidence type="ECO:0000313" key="7">
    <source>
        <dbReference type="EMBL" id="MQY17846.1"/>
    </source>
</evidence>
<feature type="compositionally biased region" description="Pro residues" evidence="5">
    <location>
        <begin position="53"/>
        <end position="73"/>
    </location>
</feature>
<keyword evidence="2 6" id="KW-0812">Transmembrane</keyword>
<keyword evidence="4 6" id="KW-0472">Membrane</keyword>
<comment type="caution">
    <text evidence="7">The sequence shown here is derived from an EMBL/GenBank/DDBJ whole genome shotgun (WGS) entry which is preliminary data.</text>
</comment>
<feature type="compositionally biased region" description="Low complexity" evidence="5">
    <location>
        <begin position="125"/>
        <end position="159"/>
    </location>
</feature>
<evidence type="ECO:0000313" key="8">
    <source>
        <dbReference type="Proteomes" id="UP000438448"/>
    </source>
</evidence>
<feature type="compositionally biased region" description="Gly residues" evidence="5">
    <location>
        <begin position="42"/>
        <end position="52"/>
    </location>
</feature>
<evidence type="ECO:0000256" key="2">
    <source>
        <dbReference type="ARBA" id="ARBA00022692"/>
    </source>
</evidence>
<dbReference type="InterPro" id="IPR007343">
    <property type="entry name" value="Uncharacterised_pept_Zn_put"/>
</dbReference>
<evidence type="ECO:0008006" key="9">
    <source>
        <dbReference type="Google" id="ProtNLM"/>
    </source>
</evidence>
<reference evidence="7 8" key="1">
    <citation type="submission" date="2019-10" db="EMBL/GenBank/DDBJ databases">
        <title>Nocardia macrotermitis sp. nov. and Nocardia aurantia sp. nov., isolated from the gut of fungus growing-termite Macrotermes natalensis.</title>
        <authorList>
            <person name="Benndorf R."/>
            <person name="Schwitalla J."/>
            <person name="Martin K."/>
            <person name="De Beer W."/>
            <person name="Kaster A.-K."/>
            <person name="Vollmers J."/>
            <person name="Poulsen M."/>
            <person name="Beemelmanns C."/>
        </authorList>
    </citation>
    <scope>NUCLEOTIDE SEQUENCE [LARGE SCALE GENOMIC DNA]</scope>
    <source>
        <strain evidence="7 8">RB20</strain>
    </source>
</reference>
<feature type="transmembrane region" description="Helical" evidence="6">
    <location>
        <begin position="95"/>
        <end position="116"/>
    </location>
</feature>
<dbReference type="PANTHER" id="PTHR30168">
    <property type="entry name" value="PUTATIVE MEMBRANE PROTEIN YPFJ"/>
    <property type="match status" value="1"/>
</dbReference>
<dbReference type="Pfam" id="PF04228">
    <property type="entry name" value="Zn_peptidase"/>
    <property type="match status" value="1"/>
</dbReference>
<dbReference type="GO" id="GO:0016020">
    <property type="term" value="C:membrane"/>
    <property type="evidence" value="ECO:0007669"/>
    <property type="project" value="UniProtKB-SubCell"/>
</dbReference>
<evidence type="ECO:0000256" key="3">
    <source>
        <dbReference type="ARBA" id="ARBA00022989"/>
    </source>
</evidence>
<keyword evidence="8" id="KW-1185">Reference proteome</keyword>
<sequence length="419" mass="44059">MNRPPYPPGPGRPPGGGPYPGPGGPVPPGRPGFGAPPPGYGVPPGYGAGAGPGPRPPYGAPLPPAGYPVGPRRPLPPLPPAGYYGRPPSSGGGGAAIAVVVALFVFGMVSALVVFATMADRDSDSTTAYGTTPSYTYPSTTSETTTAATTSANPTTSESLSASRTALAGPTTTVASGPTPVAATANNPLFANQNNGLINVRCDLPGWAASSTVATAFFNAASTCLGKMWQPMLRLQNLPFHAPKVVAPTHASDLSSPCSSSGNYAAFFCGANDTIYMPLDHIQTDVYGDRWYVYLEVFAHEYGHHVQSLTGIMDQQAQQREDLGDDSDKGLELSRRLELEAQCFAGMFVGSSIYVGLFTNDQAVFMQKDQYTRGDESQATDMHDHGIGQHYGDWFVNVGEKYNRVWRCNTWNAPSGDVS</sequence>
<feature type="region of interest" description="Disordered" evidence="5">
    <location>
        <begin position="123"/>
        <end position="163"/>
    </location>
</feature>
<dbReference type="RefSeq" id="WP_153407956.1">
    <property type="nucleotide sequence ID" value="NZ_WEGK01000002.1"/>
</dbReference>